<sequence length="99" mass="11408">MESENYKQCNCSTSVNPERYPEIFITQIKLHTEIERAGDVHHRLQASNIEEESSLNKMSNCTAGFLYLEPEVVSQRTHANKRNRIFIVSDLPRLNSADL</sequence>
<keyword evidence="2" id="KW-1185">Reference proteome</keyword>
<reference evidence="1 2" key="1">
    <citation type="journal article" date="2019" name="Sci. Rep.">
        <title>Orb-weaving spider Araneus ventricosus genome elucidates the spidroin gene catalogue.</title>
        <authorList>
            <person name="Kono N."/>
            <person name="Nakamura H."/>
            <person name="Ohtoshi R."/>
            <person name="Moran D.A.P."/>
            <person name="Shinohara A."/>
            <person name="Yoshida Y."/>
            <person name="Fujiwara M."/>
            <person name="Mori M."/>
            <person name="Tomita M."/>
            <person name="Arakawa K."/>
        </authorList>
    </citation>
    <scope>NUCLEOTIDE SEQUENCE [LARGE SCALE GENOMIC DNA]</scope>
</reference>
<evidence type="ECO:0000313" key="1">
    <source>
        <dbReference type="EMBL" id="GBM20372.1"/>
    </source>
</evidence>
<gene>
    <name evidence="1" type="ORF">AVEN_222084_1</name>
</gene>
<accession>A0A4Y2DU32</accession>
<organism evidence="1 2">
    <name type="scientific">Araneus ventricosus</name>
    <name type="common">Orbweaver spider</name>
    <name type="synonym">Epeira ventricosa</name>
    <dbReference type="NCBI Taxonomy" id="182803"/>
    <lineage>
        <taxon>Eukaryota</taxon>
        <taxon>Metazoa</taxon>
        <taxon>Ecdysozoa</taxon>
        <taxon>Arthropoda</taxon>
        <taxon>Chelicerata</taxon>
        <taxon>Arachnida</taxon>
        <taxon>Araneae</taxon>
        <taxon>Araneomorphae</taxon>
        <taxon>Entelegynae</taxon>
        <taxon>Araneoidea</taxon>
        <taxon>Araneidae</taxon>
        <taxon>Araneus</taxon>
    </lineage>
</organism>
<evidence type="ECO:0000313" key="2">
    <source>
        <dbReference type="Proteomes" id="UP000499080"/>
    </source>
</evidence>
<name>A0A4Y2DU32_ARAVE</name>
<comment type="caution">
    <text evidence="1">The sequence shown here is derived from an EMBL/GenBank/DDBJ whole genome shotgun (WGS) entry which is preliminary data.</text>
</comment>
<dbReference type="Proteomes" id="UP000499080">
    <property type="component" value="Unassembled WGS sequence"/>
</dbReference>
<dbReference type="EMBL" id="BGPR01000441">
    <property type="protein sequence ID" value="GBM20372.1"/>
    <property type="molecule type" value="Genomic_DNA"/>
</dbReference>
<protein>
    <submittedName>
        <fullName evidence="1">Uncharacterized protein</fullName>
    </submittedName>
</protein>
<dbReference type="AlphaFoldDB" id="A0A4Y2DU32"/>
<proteinExistence type="predicted"/>